<dbReference type="CDD" id="cd00090">
    <property type="entry name" value="HTH_ARSR"/>
    <property type="match status" value="1"/>
</dbReference>
<feature type="domain" description="HTH hxlR-type" evidence="4">
    <location>
        <begin position="18"/>
        <end position="109"/>
    </location>
</feature>
<protein>
    <submittedName>
        <fullName evidence="5">Transcriptional regulator, HxlR family</fullName>
    </submittedName>
</protein>
<evidence type="ECO:0000256" key="3">
    <source>
        <dbReference type="ARBA" id="ARBA00023163"/>
    </source>
</evidence>
<dbReference type="Pfam" id="PF01638">
    <property type="entry name" value="HxlR"/>
    <property type="match status" value="1"/>
</dbReference>
<dbReference type="InterPro" id="IPR011991">
    <property type="entry name" value="ArsR-like_HTH"/>
</dbReference>
<dbReference type="InterPro" id="IPR002577">
    <property type="entry name" value="HTH_HxlR"/>
</dbReference>
<dbReference type="PANTHER" id="PTHR33204:SF37">
    <property type="entry name" value="HTH-TYPE TRANSCRIPTIONAL REGULATOR YODB"/>
    <property type="match status" value="1"/>
</dbReference>
<gene>
    <name evidence="5" type="ORF">SAMN02745126_03922</name>
</gene>
<keyword evidence="6" id="KW-1185">Reference proteome</keyword>
<dbReference type="PROSITE" id="PS51118">
    <property type="entry name" value="HTH_HXLR"/>
    <property type="match status" value="1"/>
</dbReference>
<keyword evidence="3" id="KW-0804">Transcription</keyword>
<dbReference type="PANTHER" id="PTHR33204">
    <property type="entry name" value="TRANSCRIPTIONAL REGULATOR, MARR FAMILY"/>
    <property type="match status" value="1"/>
</dbReference>
<dbReference type="GO" id="GO:0006355">
    <property type="term" value="P:regulation of DNA-templated transcription"/>
    <property type="evidence" value="ECO:0007669"/>
    <property type="project" value="UniProtKB-ARBA"/>
</dbReference>
<keyword evidence="1" id="KW-0805">Transcription regulation</keyword>
<evidence type="ECO:0000256" key="2">
    <source>
        <dbReference type="ARBA" id="ARBA00023125"/>
    </source>
</evidence>
<evidence type="ECO:0000313" key="6">
    <source>
        <dbReference type="Proteomes" id="UP000190092"/>
    </source>
</evidence>
<dbReference type="Gene3D" id="1.10.10.10">
    <property type="entry name" value="Winged helix-like DNA-binding domain superfamily/Winged helix DNA-binding domain"/>
    <property type="match status" value="1"/>
</dbReference>
<organism evidence="5 6">
    <name type="scientific">Enhydrobacter aerosaccus</name>
    <dbReference type="NCBI Taxonomy" id="225324"/>
    <lineage>
        <taxon>Bacteria</taxon>
        <taxon>Pseudomonadati</taxon>
        <taxon>Pseudomonadota</taxon>
        <taxon>Alphaproteobacteria</taxon>
        <taxon>Hyphomicrobiales</taxon>
        <taxon>Enhydrobacter</taxon>
    </lineage>
</organism>
<reference evidence="6" key="1">
    <citation type="submission" date="2017-02" db="EMBL/GenBank/DDBJ databases">
        <authorList>
            <person name="Varghese N."/>
            <person name="Submissions S."/>
        </authorList>
    </citation>
    <scope>NUCLEOTIDE SEQUENCE [LARGE SCALE GENOMIC DNA]</scope>
    <source>
        <strain evidence="6">ATCC 27094</strain>
    </source>
</reference>
<dbReference type="RefSeq" id="WP_085935596.1">
    <property type="nucleotide sequence ID" value="NZ_FUWJ01000005.1"/>
</dbReference>
<dbReference type="Proteomes" id="UP000190092">
    <property type="component" value="Unassembled WGS sequence"/>
</dbReference>
<evidence type="ECO:0000256" key="1">
    <source>
        <dbReference type="ARBA" id="ARBA00023015"/>
    </source>
</evidence>
<dbReference type="SUPFAM" id="SSF46785">
    <property type="entry name" value="Winged helix' DNA-binding domain"/>
    <property type="match status" value="1"/>
</dbReference>
<sequence>MTKPLRPGKPARGSASGRPIMVLLDLLGRRWTLRLLWELREKPRRFRALQDAIGASPAIVNERLRELRDAKLVVLDDTSGYCLTSLGGELVTLLLPLHVWSEKWARHLPK</sequence>
<dbReference type="InterPro" id="IPR036388">
    <property type="entry name" value="WH-like_DNA-bd_sf"/>
</dbReference>
<dbReference type="OrthoDB" id="8904061at2"/>
<proteinExistence type="predicted"/>
<dbReference type="AlphaFoldDB" id="A0A1T4RLQ6"/>
<dbReference type="GO" id="GO:0003677">
    <property type="term" value="F:DNA binding"/>
    <property type="evidence" value="ECO:0007669"/>
    <property type="project" value="UniProtKB-KW"/>
</dbReference>
<dbReference type="STRING" id="225324.SAMN02745126_03922"/>
<dbReference type="EMBL" id="FUWJ01000005">
    <property type="protein sequence ID" value="SKA16930.1"/>
    <property type="molecule type" value="Genomic_DNA"/>
</dbReference>
<evidence type="ECO:0000259" key="4">
    <source>
        <dbReference type="PROSITE" id="PS51118"/>
    </source>
</evidence>
<keyword evidence="2" id="KW-0238">DNA-binding</keyword>
<evidence type="ECO:0000313" key="5">
    <source>
        <dbReference type="EMBL" id="SKA16930.1"/>
    </source>
</evidence>
<dbReference type="InterPro" id="IPR036390">
    <property type="entry name" value="WH_DNA-bd_sf"/>
</dbReference>
<name>A0A1T4RLQ6_9HYPH</name>
<accession>A0A1T4RLQ6</accession>